<feature type="region of interest" description="Disordered" evidence="1">
    <location>
        <begin position="589"/>
        <end position="645"/>
    </location>
</feature>
<organism evidence="2 3">
    <name type="scientific">Euplotes crassus</name>
    <dbReference type="NCBI Taxonomy" id="5936"/>
    <lineage>
        <taxon>Eukaryota</taxon>
        <taxon>Sar</taxon>
        <taxon>Alveolata</taxon>
        <taxon>Ciliophora</taxon>
        <taxon>Intramacronucleata</taxon>
        <taxon>Spirotrichea</taxon>
        <taxon>Hypotrichia</taxon>
        <taxon>Euplotida</taxon>
        <taxon>Euplotidae</taxon>
        <taxon>Moneuplotes</taxon>
    </lineage>
</organism>
<dbReference type="GO" id="GO:0007131">
    <property type="term" value="P:reciprocal meiotic recombination"/>
    <property type="evidence" value="ECO:0007669"/>
    <property type="project" value="TreeGrafter"/>
</dbReference>
<gene>
    <name evidence="2" type="ORF">ECRASSUSDP1_LOCUS16108</name>
</gene>
<dbReference type="PANTHER" id="PTHR31398:SF0">
    <property type="entry name" value="MEIOTIC NUCLEAR DIVISION PROTEIN 1 HOMOLOG"/>
    <property type="match status" value="1"/>
</dbReference>
<evidence type="ECO:0000313" key="3">
    <source>
        <dbReference type="Proteomes" id="UP001295684"/>
    </source>
</evidence>
<dbReference type="PANTHER" id="PTHR31398">
    <property type="entry name" value="MEIOTIC NUCLEAR DIVISION PROTEIN 1 HOMOLOG"/>
    <property type="match status" value="1"/>
</dbReference>
<dbReference type="EMBL" id="CAMPGE010016175">
    <property type="protein sequence ID" value="CAI2374751.1"/>
    <property type="molecule type" value="Genomic_DNA"/>
</dbReference>
<dbReference type="AlphaFoldDB" id="A0AAD2CYS0"/>
<comment type="caution">
    <text evidence="2">The sequence shown here is derived from an EMBL/GenBank/DDBJ whole genome shotgun (WGS) entry which is preliminary data.</text>
</comment>
<reference evidence="2" key="1">
    <citation type="submission" date="2023-07" db="EMBL/GenBank/DDBJ databases">
        <authorList>
            <consortium name="AG Swart"/>
            <person name="Singh M."/>
            <person name="Singh A."/>
            <person name="Seah K."/>
            <person name="Emmerich C."/>
        </authorList>
    </citation>
    <scope>NUCLEOTIDE SEQUENCE</scope>
    <source>
        <strain evidence="2">DP1</strain>
    </source>
</reference>
<protein>
    <submittedName>
        <fullName evidence="2">Uncharacterized protein</fullName>
    </submittedName>
</protein>
<keyword evidence="3" id="KW-1185">Reference proteome</keyword>
<accession>A0AAD2CYS0</accession>
<evidence type="ECO:0000313" key="2">
    <source>
        <dbReference type="EMBL" id="CAI2374751.1"/>
    </source>
</evidence>
<evidence type="ECO:0000256" key="1">
    <source>
        <dbReference type="SAM" id="MobiDB-lite"/>
    </source>
</evidence>
<sequence>MGREILEKGKKFVRKAVRMVDMYPKKINFTFKGKEEFQTFTGGIVSLVLKVAIILYSYHMMSILIRNKDSSKNINRTNKSKSSTRHRAISPCFQLAIKAEKNGADFDLFDKPEYFTANVLQVNANQSAGKYETTPISLSKCGSSFNYSNQAEIDLLKISEYYCPENKNFTVMGNLHSEELSFFNFQISRCNNATSSTTCKTNEEIDQLAAAIDVRMMVVNTYFDFEDYDKPIKTYLDDRFLLYMTPGFTQNVYVKIQKNEAEIQDDYFAFAPGGDVTEFIGFESVENNMFSERSPANNLLNVLFIKDSASISYERTVFTVLEAFGNIGGLIEILYVGGSLVVNLFANTQYFYSVFGHMYQVEEPTKDYQVERSPSHNSKTPRYINYEDRKSLEESDTFSNNPKRELARQAQQAMKRRSRYTWKAIDLLYNVSGFLQCVFKCCINKKNKMNINQRLKYYRKGKKKYAHEFDAIKFSKNMRILDTLVNSLLDDNQTFMAVNQKLNVLTIDDSDTPGKEDNDKDPTLFTKHTEKKSYYSKIDRFIEAYLNERWKQKDYQLTSGITNKKYLNNDEVNEMMSINIMDTQQLRFTSTTKSYTTRPIPSPEETKESPKKPPKLPKLPKISSHSQNPSSEALDSKSPKFPKFP</sequence>
<proteinExistence type="predicted"/>
<dbReference type="Proteomes" id="UP001295684">
    <property type="component" value="Unassembled WGS sequence"/>
</dbReference>
<name>A0AAD2CYS0_EUPCR</name>
<dbReference type="GO" id="GO:0005634">
    <property type="term" value="C:nucleus"/>
    <property type="evidence" value="ECO:0007669"/>
    <property type="project" value="TreeGrafter"/>
</dbReference>